<dbReference type="OrthoDB" id="543713at2"/>
<organism evidence="4 5">
    <name type="scientific">Thiohalobacter thiocyanaticus</name>
    <dbReference type="NCBI Taxonomy" id="585455"/>
    <lineage>
        <taxon>Bacteria</taxon>
        <taxon>Pseudomonadati</taxon>
        <taxon>Pseudomonadota</taxon>
        <taxon>Gammaproteobacteria</taxon>
        <taxon>Thiohalobacterales</taxon>
        <taxon>Thiohalobacteraceae</taxon>
        <taxon>Thiohalobacter</taxon>
    </lineage>
</organism>
<evidence type="ECO:0000313" key="5">
    <source>
        <dbReference type="Proteomes" id="UP000287798"/>
    </source>
</evidence>
<feature type="region of interest" description="Disordered" evidence="3">
    <location>
        <begin position="352"/>
        <end position="375"/>
    </location>
</feature>
<dbReference type="Proteomes" id="UP000287798">
    <property type="component" value="Unassembled WGS sequence"/>
</dbReference>
<keyword evidence="1" id="KW-0677">Repeat</keyword>
<feature type="compositionally biased region" description="Polar residues" evidence="3">
    <location>
        <begin position="108"/>
        <end position="129"/>
    </location>
</feature>
<evidence type="ECO:0000313" key="4">
    <source>
        <dbReference type="EMBL" id="RRQ23060.1"/>
    </source>
</evidence>
<feature type="compositionally biased region" description="Low complexity" evidence="3">
    <location>
        <begin position="31"/>
        <end position="52"/>
    </location>
</feature>
<feature type="region of interest" description="Disordered" evidence="3">
    <location>
        <begin position="667"/>
        <end position="753"/>
    </location>
</feature>
<evidence type="ECO:0000256" key="1">
    <source>
        <dbReference type="ARBA" id="ARBA00022737"/>
    </source>
</evidence>
<feature type="compositionally biased region" description="Basic and acidic residues" evidence="3">
    <location>
        <begin position="398"/>
        <end position="407"/>
    </location>
</feature>
<dbReference type="Pfam" id="PF12288">
    <property type="entry name" value="CsoS2_M"/>
    <property type="match status" value="1"/>
</dbReference>
<protein>
    <submittedName>
        <fullName evidence="4">Carboxysome shell protein</fullName>
    </submittedName>
</protein>
<dbReference type="EMBL" id="QZMU01000001">
    <property type="protein sequence ID" value="RRQ23060.1"/>
    <property type="molecule type" value="Genomic_DNA"/>
</dbReference>
<dbReference type="InterPro" id="IPR020990">
    <property type="entry name" value="CSOS2/2B"/>
</dbReference>
<accession>A0A426QMS7</accession>
<evidence type="ECO:0000256" key="3">
    <source>
        <dbReference type="SAM" id="MobiDB-lite"/>
    </source>
</evidence>
<feature type="compositionally biased region" description="Basic and acidic residues" evidence="3">
    <location>
        <begin position="189"/>
        <end position="199"/>
    </location>
</feature>
<dbReference type="GO" id="GO:0043886">
    <property type="term" value="F:structural constituent of carboxysome shell"/>
    <property type="evidence" value="ECO:0007669"/>
    <property type="project" value="InterPro"/>
</dbReference>
<reference evidence="4 5" key="1">
    <citation type="journal article" date="2010" name="Int. J. Syst. Evol. Microbiol.">
        <title>Thiohalobacter thiocyanaticus gen. nov., sp. nov., a moderately halophilic, sulfur-oxidizing gammaproteobacterium from hypersaline lakes, that utilizes thiocyanate.</title>
        <authorList>
            <person name="Sorokin D.Y."/>
            <person name="Kovaleva O.L."/>
            <person name="Tourova T.P."/>
            <person name="Muyzer G."/>
        </authorList>
    </citation>
    <scope>NUCLEOTIDE SEQUENCE [LARGE SCALE GENOMIC DNA]</scope>
    <source>
        <strain evidence="4 5">Hrh1</strain>
    </source>
</reference>
<feature type="compositionally biased region" description="Low complexity" evidence="3">
    <location>
        <begin position="79"/>
        <end position="94"/>
    </location>
</feature>
<feature type="compositionally biased region" description="Polar residues" evidence="3">
    <location>
        <begin position="167"/>
        <end position="176"/>
    </location>
</feature>
<feature type="compositionally biased region" description="Low complexity" evidence="3">
    <location>
        <begin position="143"/>
        <end position="162"/>
    </location>
</feature>
<comment type="similarity">
    <text evidence="2">Belongs to the CsoS2 family.</text>
</comment>
<feature type="region of interest" description="Disordered" evidence="3">
    <location>
        <begin position="392"/>
        <end position="414"/>
    </location>
</feature>
<gene>
    <name evidence="4" type="ORF">D6C00_05945</name>
</gene>
<comment type="caution">
    <text evidence="4">The sequence shown here is derived from an EMBL/GenBank/DDBJ whole genome shotgun (WGS) entry which is preliminary data.</text>
</comment>
<evidence type="ECO:0000256" key="2">
    <source>
        <dbReference type="ARBA" id="ARBA00024044"/>
    </source>
</evidence>
<proteinExistence type="inferred from homology"/>
<dbReference type="AlphaFoldDB" id="A0A426QMS7"/>
<feature type="compositionally biased region" description="Polar residues" evidence="3">
    <location>
        <begin position="695"/>
        <end position="715"/>
    </location>
</feature>
<name>A0A426QMS7_9GAMM</name>
<feature type="compositionally biased region" description="Polar residues" evidence="3">
    <location>
        <begin position="294"/>
        <end position="306"/>
    </location>
</feature>
<feature type="region of interest" description="Disordered" evidence="3">
    <location>
        <begin position="1"/>
        <end position="266"/>
    </location>
</feature>
<sequence length="753" mass="77244">MSQAGKAGLPQGGKPRGGALPQTATSGGTGAAPAASAPRANAAGAAAAGSAREASRDRRRALSSQGKAALKSGDRTRSEPAPATAGEAAPAKPEGSCGCGCKDKSRESQNPNVESGSSQAHDSLVTTRSDSGRNRVRRKPGKAQTSTARAASLARRQAMSSRGKAGLSSNGMTAAQTARAANPQLSSRELARTLREQRSRNGGAGQKKSEPCGRKRSSSESAKVGPSRDAPWKVGAGETSHGQTVTGTMVGRSHRTTGDEPSTCRNVTGTEYMGADIFRDFCQTDAPRSFLRVGSSSTARGSQVTGSRVGRGERVTGDEPGTCKRVTGTEYVSADQSQAWCASLAEPGPAKVNRAETRKGRSVTGGNVGRSSRVTGNEVGADRELTGTQYMQRGNGAHPDKVGHTETLRGGGVTGTLVGRSERVTGDEPGTCKIITGDDYIGREQYQGFCGSAPAPQDAKVGVSQTLKGLGVSGSMTGRSGRVTGDEPGTCKAITGTPYAGAEQYRSYCEPEQAQEAQLRTRPLRSTPGMIMTGQQPGIDGKLTGAGKGACETISGTPYVGADQYAAACPATPAEPGAPDFPQPLGADVPWGRFSVQQPSQVEQTAAHGGGVSGTRYEQSQRITGPFGMAGGKVTGTEEARFGAPRQPAEAAAVPPAAAEVGGRVKPRISGEGMDAGVNITGDDWDRGDRVTGTEGMSATRRNPTQRSSRVSVMSTPEPKRNEGMPEPVSRVTGGSGNTDKGSLVTYSGGARG</sequence>
<feature type="region of interest" description="Disordered" evidence="3">
    <location>
        <begin position="293"/>
        <end position="321"/>
    </location>
</feature>
<keyword evidence="5" id="KW-1185">Reference proteome</keyword>